<evidence type="ECO:0000256" key="1">
    <source>
        <dbReference type="SAM" id="Phobius"/>
    </source>
</evidence>
<dbReference type="Pfam" id="PF24284">
    <property type="entry name" value="DUF7472"/>
    <property type="match status" value="1"/>
</dbReference>
<dbReference type="InterPro" id="IPR055895">
    <property type="entry name" value="DUF7472"/>
</dbReference>
<dbReference type="OrthoDB" id="263502at2157"/>
<dbReference type="AlphaFoldDB" id="A0A1I6K2H6"/>
<evidence type="ECO:0000313" key="2">
    <source>
        <dbReference type="EMBL" id="SFR85433.1"/>
    </source>
</evidence>
<feature type="transmembrane region" description="Helical" evidence="1">
    <location>
        <begin position="12"/>
        <end position="30"/>
    </location>
</feature>
<keyword evidence="1" id="KW-1133">Transmembrane helix</keyword>
<dbReference type="Proteomes" id="UP000199062">
    <property type="component" value="Unassembled WGS sequence"/>
</dbReference>
<name>A0A1I6K2H6_9EURY</name>
<keyword evidence="3" id="KW-1185">Reference proteome</keyword>
<gene>
    <name evidence="2" type="ORF">SAMN05216559_0088</name>
</gene>
<dbReference type="RefSeq" id="WP_089812830.1">
    <property type="nucleotide sequence ID" value="NZ_FOZK01000001.1"/>
</dbReference>
<keyword evidence="1" id="KW-0472">Membrane</keyword>
<proteinExistence type="predicted"/>
<accession>A0A1I6K2H6</accession>
<keyword evidence="1" id="KW-0812">Transmembrane</keyword>
<reference evidence="2 3" key="1">
    <citation type="submission" date="2016-10" db="EMBL/GenBank/DDBJ databases">
        <authorList>
            <person name="de Groot N.N."/>
        </authorList>
    </citation>
    <scope>NUCLEOTIDE SEQUENCE [LARGE SCALE GENOMIC DNA]</scope>
    <source>
        <strain evidence="2 3">CGMCC 1.10457</strain>
    </source>
</reference>
<dbReference type="EMBL" id="FOZK01000001">
    <property type="protein sequence ID" value="SFR85433.1"/>
    <property type="molecule type" value="Genomic_DNA"/>
</dbReference>
<feature type="transmembrane region" description="Helical" evidence="1">
    <location>
        <begin position="42"/>
        <end position="64"/>
    </location>
</feature>
<organism evidence="2 3">
    <name type="scientific">Halomicrobium zhouii</name>
    <dbReference type="NCBI Taxonomy" id="767519"/>
    <lineage>
        <taxon>Archaea</taxon>
        <taxon>Methanobacteriati</taxon>
        <taxon>Methanobacteriota</taxon>
        <taxon>Stenosarchaea group</taxon>
        <taxon>Halobacteria</taxon>
        <taxon>Halobacteriales</taxon>
        <taxon>Haloarculaceae</taxon>
        <taxon>Halomicrobium</taxon>
    </lineage>
</organism>
<protein>
    <submittedName>
        <fullName evidence="2">Uncharacterized protein</fullName>
    </submittedName>
</protein>
<sequence length="69" mass="7170">MDVDRETVYQLLLAGGAVTLFIAGAVYVSSNYGANGSLTAEGGTMLVGVLGLFIVLMLGAGLLLERMEF</sequence>
<evidence type="ECO:0000313" key="3">
    <source>
        <dbReference type="Proteomes" id="UP000199062"/>
    </source>
</evidence>